<dbReference type="CDD" id="cd08071">
    <property type="entry name" value="MPN_DUF2466"/>
    <property type="match status" value="1"/>
</dbReference>
<dbReference type="Pfam" id="PF04002">
    <property type="entry name" value="RadC"/>
    <property type="match status" value="1"/>
</dbReference>
<evidence type="ECO:0000256" key="2">
    <source>
        <dbReference type="ARBA" id="ARBA00022670"/>
    </source>
</evidence>
<evidence type="ECO:0000256" key="6">
    <source>
        <dbReference type="ARBA" id="ARBA00023049"/>
    </source>
</evidence>
<proteinExistence type="inferred from homology"/>
<comment type="caution">
    <text evidence="9">The sequence shown here is derived from an EMBL/GenBank/DDBJ whole genome shotgun (WGS) entry which is preliminary data.</text>
</comment>
<sequence length="231" mass="25675">MEDRKTMKQIPKEVRPYERCLKQGPQVLSDAELLAVILRTGSVGENSLELSNRLLSLGKGSGGILGILQMSVEELMAIRGIGSVKAVQILCIGELSRRIAKTNASNGIVMGDPETIANYYMEDMRHQGQELLQMMMLNTKNRLIAETIISKGTVNASLISPREVFLEALKHQAVYIILIHNHPSGDPTPSREDILITRRMKELGTMIGIELMDHIIIGDRSYISLKERGII</sequence>
<dbReference type="InterPro" id="IPR020891">
    <property type="entry name" value="UPF0758_CS"/>
</dbReference>
<keyword evidence="4" id="KW-0378">Hydrolase</keyword>
<gene>
    <name evidence="9" type="primary">radC</name>
    <name evidence="9" type="ORF">IAC96_01580</name>
</gene>
<dbReference type="Pfam" id="PF20582">
    <property type="entry name" value="UPF0758_N"/>
    <property type="match status" value="1"/>
</dbReference>
<dbReference type="InterPro" id="IPR037518">
    <property type="entry name" value="MPN"/>
</dbReference>
<evidence type="ECO:0000259" key="8">
    <source>
        <dbReference type="PROSITE" id="PS50249"/>
    </source>
</evidence>
<dbReference type="GO" id="GO:0008237">
    <property type="term" value="F:metallopeptidase activity"/>
    <property type="evidence" value="ECO:0007669"/>
    <property type="project" value="UniProtKB-KW"/>
</dbReference>
<reference evidence="9" key="1">
    <citation type="submission" date="2020-10" db="EMBL/GenBank/DDBJ databases">
        <authorList>
            <person name="Gilroy R."/>
        </authorList>
    </citation>
    <scope>NUCLEOTIDE SEQUENCE</scope>
    <source>
        <strain evidence="9">ChiW13-3771</strain>
    </source>
</reference>
<dbReference type="PANTHER" id="PTHR30471">
    <property type="entry name" value="DNA REPAIR PROTEIN RADC"/>
    <property type="match status" value="1"/>
</dbReference>
<organism evidence="9 10">
    <name type="scientific">Candidatus Fimimorpha faecalis</name>
    <dbReference type="NCBI Taxonomy" id="2840824"/>
    <lineage>
        <taxon>Bacteria</taxon>
        <taxon>Bacillati</taxon>
        <taxon>Bacillota</taxon>
        <taxon>Clostridia</taxon>
        <taxon>Eubacteriales</taxon>
        <taxon>Candidatus Fimimorpha</taxon>
    </lineage>
</organism>
<dbReference type="GO" id="GO:0046872">
    <property type="term" value="F:metal ion binding"/>
    <property type="evidence" value="ECO:0007669"/>
    <property type="project" value="UniProtKB-KW"/>
</dbReference>
<keyword evidence="5" id="KW-0862">Zinc</keyword>
<dbReference type="AlphaFoldDB" id="A0A9D1JC45"/>
<dbReference type="Gene3D" id="3.40.140.10">
    <property type="entry name" value="Cytidine Deaminase, domain 2"/>
    <property type="match status" value="1"/>
</dbReference>
<evidence type="ECO:0000313" key="10">
    <source>
        <dbReference type="Proteomes" id="UP000824201"/>
    </source>
</evidence>
<dbReference type="Proteomes" id="UP000824201">
    <property type="component" value="Unassembled WGS sequence"/>
</dbReference>
<evidence type="ECO:0000313" key="9">
    <source>
        <dbReference type="EMBL" id="HIR87617.1"/>
    </source>
</evidence>
<dbReference type="InterPro" id="IPR025657">
    <property type="entry name" value="RadC_JAB"/>
</dbReference>
<dbReference type="EMBL" id="DVHN01000016">
    <property type="protein sequence ID" value="HIR87617.1"/>
    <property type="molecule type" value="Genomic_DNA"/>
</dbReference>
<dbReference type="PROSITE" id="PS50249">
    <property type="entry name" value="MPN"/>
    <property type="match status" value="1"/>
</dbReference>
<protein>
    <submittedName>
        <fullName evidence="9">DNA repair protein RadC</fullName>
    </submittedName>
</protein>
<dbReference type="NCBIfam" id="TIGR00608">
    <property type="entry name" value="radc"/>
    <property type="match status" value="1"/>
</dbReference>
<evidence type="ECO:0000256" key="3">
    <source>
        <dbReference type="ARBA" id="ARBA00022723"/>
    </source>
</evidence>
<accession>A0A9D1JC45</accession>
<dbReference type="PANTHER" id="PTHR30471:SF3">
    <property type="entry name" value="UPF0758 PROTEIN YEES-RELATED"/>
    <property type="match status" value="1"/>
</dbReference>
<comment type="similarity">
    <text evidence="1 7">Belongs to the UPF0758 family.</text>
</comment>
<keyword evidence="2" id="KW-0645">Protease</keyword>
<keyword evidence="3" id="KW-0479">Metal-binding</keyword>
<dbReference type="InterPro" id="IPR001405">
    <property type="entry name" value="UPF0758"/>
</dbReference>
<reference evidence="9" key="2">
    <citation type="journal article" date="2021" name="PeerJ">
        <title>Extensive microbial diversity within the chicken gut microbiome revealed by metagenomics and culture.</title>
        <authorList>
            <person name="Gilroy R."/>
            <person name="Ravi A."/>
            <person name="Getino M."/>
            <person name="Pursley I."/>
            <person name="Horton D.L."/>
            <person name="Alikhan N.F."/>
            <person name="Baker D."/>
            <person name="Gharbi K."/>
            <person name="Hall N."/>
            <person name="Watson M."/>
            <person name="Adriaenssens E.M."/>
            <person name="Foster-Nyarko E."/>
            <person name="Jarju S."/>
            <person name="Secka A."/>
            <person name="Antonio M."/>
            <person name="Oren A."/>
            <person name="Chaudhuri R.R."/>
            <person name="La Ragione R."/>
            <person name="Hildebrand F."/>
            <person name="Pallen M.J."/>
        </authorList>
    </citation>
    <scope>NUCLEOTIDE SEQUENCE</scope>
    <source>
        <strain evidence="9">ChiW13-3771</strain>
    </source>
</reference>
<evidence type="ECO:0000256" key="7">
    <source>
        <dbReference type="RuleBase" id="RU003797"/>
    </source>
</evidence>
<name>A0A9D1JC45_9FIRM</name>
<evidence type="ECO:0000256" key="4">
    <source>
        <dbReference type="ARBA" id="ARBA00022801"/>
    </source>
</evidence>
<dbReference type="GO" id="GO:0006508">
    <property type="term" value="P:proteolysis"/>
    <property type="evidence" value="ECO:0007669"/>
    <property type="project" value="UniProtKB-KW"/>
</dbReference>
<dbReference type="PROSITE" id="PS01302">
    <property type="entry name" value="UPF0758"/>
    <property type="match status" value="1"/>
</dbReference>
<evidence type="ECO:0000256" key="1">
    <source>
        <dbReference type="ARBA" id="ARBA00010243"/>
    </source>
</evidence>
<feature type="domain" description="MPN" evidence="8">
    <location>
        <begin position="109"/>
        <end position="231"/>
    </location>
</feature>
<dbReference type="SUPFAM" id="SSF102712">
    <property type="entry name" value="JAB1/MPN domain"/>
    <property type="match status" value="1"/>
</dbReference>
<evidence type="ECO:0000256" key="5">
    <source>
        <dbReference type="ARBA" id="ARBA00022833"/>
    </source>
</evidence>
<dbReference type="InterPro" id="IPR046778">
    <property type="entry name" value="UPF0758_N"/>
</dbReference>
<keyword evidence="6" id="KW-0482">Metalloprotease</keyword>
<dbReference type="NCBIfam" id="NF000642">
    <property type="entry name" value="PRK00024.1"/>
    <property type="match status" value="1"/>
</dbReference>